<organism evidence="2 3">
    <name type="scientific">Brachyspira intermedia (strain ATCC 51140 / PWS/A)</name>
    <name type="common">Serpulina intermedia</name>
    <dbReference type="NCBI Taxonomy" id="1045858"/>
    <lineage>
        <taxon>Bacteria</taxon>
        <taxon>Pseudomonadati</taxon>
        <taxon>Spirochaetota</taxon>
        <taxon>Spirochaetia</taxon>
        <taxon>Brachyspirales</taxon>
        <taxon>Brachyspiraceae</taxon>
        <taxon>Brachyspira</taxon>
    </lineage>
</organism>
<protein>
    <recommendedName>
        <fullName evidence="4">Lipoprotein</fullName>
    </recommendedName>
</protein>
<evidence type="ECO:0000313" key="2">
    <source>
        <dbReference type="EMBL" id="AEM22906.1"/>
    </source>
</evidence>
<dbReference type="GeneID" id="44970802"/>
<dbReference type="EMBL" id="CP002874">
    <property type="protein sequence ID" value="AEM22906.1"/>
    <property type="molecule type" value="Genomic_DNA"/>
</dbReference>
<evidence type="ECO:0000256" key="1">
    <source>
        <dbReference type="SAM" id="SignalP"/>
    </source>
</evidence>
<name>G0EMD5_BRAIP</name>
<dbReference type="PROSITE" id="PS51257">
    <property type="entry name" value="PROKAR_LIPOPROTEIN"/>
    <property type="match status" value="1"/>
</dbReference>
<accession>G0EMD5</accession>
<feature type="chain" id="PRO_5003398427" description="Lipoprotein" evidence="1">
    <location>
        <begin position="20"/>
        <end position="128"/>
    </location>
</feature>
<reference evidence="2 3" key="1">
    <citation type="journal article" date="2011" name="BMC Genomics">
        <title>Complete genome sequence of Brachyspira intermedia reveals unique genomic features in Brachyspira species and phage-mediated horizontal gene transfer.</title>
        <authorList>
            <person name="Hafstrom T."/>
            <person name="Jansson D.S."/>
            <person name="Segerman B."/>
        </authorList>
    </citation>
    <scope>NUCLEOTIDE SEQUENCE [LARGE SCALE GENOMIC DNA]</scope>
    <source>
        <strain evidence="3">ATCC 51140 / PWS/A</strain>
    </source>
</reference>
<dbReference type="AlphaFoldDB" id="G0EMD5"/>
<keyword evidence="3" id="KW-1185">Reference proteome</keyword>
<evidence type="ECO:0008006" key="4">
    <source>
        <dbReference type="Google" id="ProtNLM"/>
    </source>
</evidence>
<evidence type="ECO:0000313" key="3">
    <source>
        <dbReference type="Proteomes" id="UP000008522"/>
    </source>
</evidence>
<dbReference type="PATRIC" id="fig|1045858.4.peg.2303"/>
<keyword evidence="1" id="KW-0732">Signal</keyword>
<proteinExistence type="predicted"/>
<feature type="signal peptide" evidence="1">
    <location>
        <begin position="1"/>
        <end position="19"/>
    </location>
</feature>
<dbReference type="OrthoDB" id="9938796at2"/>
<gene>
    <name evidence="2" type="ordered locus">Bint_2300</name>
</gene>
<dbReference type="HOGENOM" id="CLU_1955400_0_0_12"/>
<dbReference type="Proteomes" id="UP000008522">
    <property type="component" value="Chromosome"/>
</dbReference>
<sequence>MMKKLFLFTLLVSSFLVISCSNKDTTGSTVTGIDSSYLGTYTGKMKYDTASSLEYQSTLVVNNDGSASFTVDTIFDNLNIPKADITKTGEGKYTANGIDFSFTGSSVTIKITLPGSTPSMSGTLTEQQ</sequence>
<dbReference type="RefSeq" id="WP_014488718.1">
    <property type="nucleotide sequence ID" value="NC_017243.1"/>
</dbReference>
<dbReference type="KEGG" id="bip:Bint_2300"/>